<dbReference type="PROSITE" id="PS50172">
    <property type="entry name" value="BRCT"/>
    <property type="match status" value="2"/>
</dbReference>
<proteinExistence type="predicted"/>
<dbReference type="GeneID" id="43589504"/>
<reference evidence="2" key="2">
    <citation type="submission" date="2024-01" db="EMBL/GenBank/DDBJ databases">
        <title>Comparative genomics of Cryptococcus and Kwoniella reveals pathogenesis evolution and contrasting modes of karyotype evolution via chromosome fusion or intercentromeric recombination.</title>
        <authorList>
            <person name="Coelho M.A."/>
            <person name="David-Palma M."/>
            <person name="Shea T."/>
            <person name="Bowers K."/>
            <person name="McGinley-Smith S."/>
            <person name="Mohammad A.W."/>
            <person name="Gnirke A."/>
            <person name="Yurkov A.M."/>
            <person name="Nowrousian M."/>
            <person name="Sun S."/>
            <person name="Cuomo C.A."/>
            <person name="Heitman J."/>
        </authorList>
    </citation>
    <scope>NUCLEOTIDE SEQUENCE</scope>
    <source>
        <strain evidence="2">CBS 12478</strain>
    </source>
</reference>
<feature type="compositionally biased region" description="Polar residues" evidence="1">
    <location>
        <begin position="396"/>
        <end position="405"/>
    </location>
</feature>
<dbReference type="RefSeq" id="XP_031860321.1">
    <property type="nucleotide sequence ID" value="XM_032005360.1"/>
</dbReference>
<feature type="region of interest" description="Disordered" evidence="1">
    <location>
        <begin position="368"/>
        <end position="478"/>
    </location>
</feature>
<feature type="compositionally biased region" description="Polar residues" evidence="1">
    <location>
        <begin position="669"/>
        <end position="680"/>
    </location>
</feature>
<feature type="region of interest" description="Disordered" evidence="1">
    <location>
        <begin position="1"/>
        <end position="23"/>
    </location>
</feature>
<feature type="compositionally biased region" description="Low complexity" evidence="1">
    <location>
        <begin position="681"/>
        <end position="703"/>
    </location>
</feature>
<dbReference type="Proteomes" id="UP000322225">
    <property type="component" value="Chromosome 7"/>
</dbReference>
<dbReference type="Gene3D" id="3.40.50.10190">
    <property type="entry name" value="BRCT domain"/>
    <property type="match status" value="1"/>
</dbReference>
<accession>A0A5M6BXE8</accession>
<sequence>MEHIPYYPQPRQKDTPPHQAAHSLPAPARYDHIALGFDTRSRPLSSRLSRSRGLFDGLVFYVADHGKDTTGTLHIKEEIRYNGGEISTTPLRRDVDVILVSTKPTSGPYIIHSRTRVWDYEQLDRRGWITPRLIEAFAEMIDVDGRVIEEANKVVLDWSWVGRCITEKRYLSQGCDWAGCRIRGRYADQAPVRRPSTPVTSASSHSIDGGMSNSNSTETRSSSSHTTITESSTDEPIVIPSLRMGSSGQITPQSQRHPQSSTDPRLVDQYLPQDPRKAAKLPSLAVRMGRVSDQSTNVVAVSPIIDRPAPLTPPLSVSVPPTPELPVAVEVKVEREETARSHNRLSPDPRAVGEIGKNTVVEAEIPGEPRVVVADSQPEGDERLRVRQSEELVRSESLSDNTQPITYVIEISSDDGTEEEEQSRPPTPPLPDSPKVTQKPQTASNSNAHVEQKTVRDPQPIPVPKTIDPPTPSTVVTPSQVDPIVVQVPSPRGQIFKQGSVPMTCYVPPNNDFLKFAIENEGGIVFGTPEHAQRIIFPRESNTGPNAEKLHPTEEALLREKQPWQQVVSSKWVLACLMERRQVPEEPFLIVLDQHELQATHRPSLPVEEDMSTAHKFTPTPVQTAREARQTTVHSLQGKRSLPSSHPQKSMVKKSRASTSSVQAPSSSKYTTDNSSTRTKQTPTASQSSRSSLSVPSASRASTNPMRAELESLQYILALALKNWDRKGKLTTYLRGLRAKHPERDWPKFHARHKDDIKIKLMAMGVDLASLYPDETHSSKQRMIDRSDVEDDDDVMTIIEQDDLMGSDEEYFEG</sequence>
<dbReference type="EMBL" id="CP144057">
    <property type="protein sequence ID" value="WWD19923.1"/>
    <property type="molecule type" value="Genomic_DNA"/>
</dbReference>
<dbReference type="AlphaFoldDB" id="A0A5M6BXE8"/>
<feature type="compositionally biased region" description="Basic and acidic residues" evidence="1">
    <location>
        <begin position="380"/>
        <end position="394"/>
    </location>
</feature>
<organism evidence="2 3">
    <name type="scientific">Kwoniella shandongensis</name>
    <dbReference type="NCBI Taxonomy" id="1734106"/>
    <lineage>
        <taxon>Eukaryota</taxon>
        <taxon>Fungi</taxon>
        <taxon>Dikarya</taxon>
        <taxon>Basidiomycota</taxon>
        <taxon>Agaricomycotina</taxon>
        <taxon>Tremellomycetes</taxon>
        <taxon>Tremellales</taxon>
        <taxon>Cryptococcaceae</taxon>
        <taxon>Kwoniella</taxon>
    </lineage>
</organism>
<evidence type="ECO:0000256" key="1">
    <source>
        <dbReference type="SAM" id="MobiDB-lite"/>
    </source>
</evidence>
<reference evidence="2" key="1">
    <citation type="submission" date="2017-08" db="EMBL/GenBank/DDBJ databases">
        <authorList>
            <person name="Cuomo C."/>
            <person name="Billmyre B."/>
            <person name="Heitman J."/>
        </authorList>
    </citation>
    <scope>NUCLEOTIDE SEQUENCE</scope>
    <source>
        <strain evidence="2">CBS 12478</strain>
    </source>
</reference>
<gene>
    <name evidence="2" type="ORF">CI109_104395</name>
</gene>
<dbReference type="KEGG" id="ksn:43589504"/>
<keyword evidence="3" id="KW-1185">Reference proteome</keyword>
<feature type="compositionally biased region" description="Acidic residues" evidence="1">
    <location>
        <begin position="412"/>
        <end position="421"/>
    </location>
</feature>
<feature type="compositionally biased region" description="Polar residues" evidence="1">
    <location>
        <begin position="435"/>
        <end position="449"/>
    </location>
</feature>
<dbReference type="OrthoDB" id="2566654at2759"/>
<feature type="compositionally biased region" description="Polar residues" evidence="1">
    <location>
        <begin position="244"/>
        <end position="263"/>
    </location>
</feature>
<feature type="compositionally biased region" description="Low complexity" evidence="1">
    <location>
        <begin position="212"/>
        <end position="231"/>
    </location>
</feature>
<name>A0A5M6BXE8_9TREE</name>
<dbReference type="InterPro" id="IPR036420">
    <property type="entry name" value="BRCT_dom_sf"/>
</dbReference>
<protein>
    <submittedName>
        <fullName evidence="2">Uncharacterized protein</fullName>
    </submittedName>
</protein>
<dbReference type="SUPFAM" id="SSF52113">
    <property type="entry name" value="BRCT domain"/>
    <property type="match status" value="1"/>
</dbReference>
<feature type="compositionally biased region" description="Low complexity" evidence="1">
    <location>
        <begin position="657"/>
        <end position="668"/>
    </location>
</feature>
<dbReference type="InterPro" id="IPR001357">
    <property type="entry name" value="BRCT_dom"/>
</dbReference>
<feature type="region of interest" description="Disordered" evidence="1">
    <location>
        <begin position="189"/>
        <end position="268"/>
    </location>
</feature>
<feature type="compositionally biased region" description="Pro residues" evidence="1">
    <location>
        <begin position="459"/>
        <end position="472"/>
    </location>
</feature>
<feature type="compositionally biased region" description="Polar residues" evidence="1">
    <location>
        <begin position="197"/>
        <end position="206"/>
    </location>
</feature>
<evidence type="ECO:0000313" key="2">
    <source>
        <dbReference type="EMBL" id="WWD19923.1"/>
    </source>
</evidence>
<evidence type="ECO:0000313" key="3">
    <source>
        <dbReference type="Proteomes" id="UP000322225"/>
    </source>
</evidence>
<feature type="region of interest" description="Disordered" evidence="1">
    <location>
        <begin position="604"/>
        <end position="703"/>
    </location>
</feature>